<sequence length="196" mass="21687">MSSAHLFEDFSQGNKLDRSRVKSQDDALEGYESGYQAGWDDAIKAHQDAQTHLSSTLSQNLEQIEFTLIEAQTQLLSTIKPVLEEIMKTLLPGLLSEGLRALVVEEIETLLKTNVAKDISLVVSEQDEMTVAAFLNSSRNLSDISLVAKETLTEGQAYVSCATLQRKIDVTQAISDIQSRVDSFLNQPELEQTVAR</sequence>
<accession>A0A1L9NT96</accession>
<dbReference type="EMBL" id="MLCB01000178">
    <property type="protein sequence ID" value="OJI92487.1"/>
    <property type="molecule type" value="Genomic_DNA"/>
</dbReference>
<dbReference type="OrthoDB" id="7870971at2"/>
<gene>
    <name evidence="1" type="ORF">PFRI_32720</name>
</gene>
<name>A0A1L9NT96_9RHOB</name>
<evidence type="ECO:0000313" key="1">
    <source>
        <dbReference type="EMBL" id="OJI92487.1"/>
    </source>
</evidence>
<organism evidence="1 2">
    <name type="scientific">Planktotalea frisia</name>
    <dbReference type="NCBI Taxonomy" id="696762"/>
    <lineage>
        <taxon>Bacteria</taxon>
        <taxon>Pseudomonadati</taxon>
        <taxon>Pseudomonadota</taxon>
        <taxon>Alphaproteobacteria</taxon>
        <taxon>Rhodobacterales</taxon>
        <taxon>Paracoccaceae</taxon>
        <taxon>Planktotalea</taxon>
    </lineage>
</organism>
<keyword evidence="2" id="KW-1185">Reference proteome</keyword>
<comment type="caution">
    <text evidence="1">The sequence shown here is derived from an EMBL/GenBank/DDBJ whole genome shotgun (WGS) entry which is preliminary data.</text>
</comment>
<evidence type="ECO:0000313" key="2">
    <source>
        <dbReference type="Proteomes" id="UP000184514"/>
    </source>
</evidence>
<evidence type="ECO:0008006" key="3">
    <source>
        <dbReference type="Google" id="ProtNLM"/>
    </source>
</evidence>
<dbReference type="STRING" id="696762.PFRI_32720"/>
<reference evidence="1 2" key="1">
    <citation type="submission" date="2016-10" db="EMBL/GenBank/DDBJ databases">
        <title>Genome sequence of Planktotalea frisia SH6-1.</title>
        <authorList>
            <person name="Poehlein A."/>
            <person name="Bakenhus I."/>
            <person name="Voget S."/>
            <person name="Brinkhoff T."/>
            <person name="Simon M."/>
        </authorList>
    </citation>
    <scope>NUCLEOTIDE SEQUENCE [LARGE SCALE GENOMIC DNA]</scope>
    <source>
        <strain evidence="1 2">SH6-1</strain>
    </source>
</reference>
<dbReference type="AlphaFoldDB" id="A0A1L9NT96"/>
<dbReference type="RefSeq" id="WP_139292135.1">
    <property type="nucleotide sequence ID" value="NZ_QKZM01000062.1"/>
</dbReference>
<dbReference type="Proteomes" id="UP000184514">
    <property type="component" value="Unassembled WGS sequence"/>
</dbReference>
<proteinExistence type="predicted"/>
<protein>
    <recommendedName>
        <fullName evidence="3">Flagellar assembly protein H</fullName>
    </recommendedName>
</protein>